<keyword evidence="1" id="KW-0175">Coiled coil</keyword>
<proteinExistence type="predicted"/>
<name>A0A4U8SWR5_9HELI</name>
<protein>
    <submittedName>
        <fullName evidence="2">Uncharacterized protein</fullName>
    </submittedName>
</protein>
<reference evidence="2 3" key="1">
    <citation type="journal article" date="2014" name="Genome Announc.">
        <title>Draft genome sequences of eight enterohepatic helicobacter species isolated from both laboratory and wild rodents.</title>
        <authorList>
            <person name="Sheh A."/>
            <person name="Shen Z."/>
            <person name="Fox J.G."/>
        </authorList>
    </citation>
    <scope>NUCLEOTIDE SEQUENCE [LARGE SCALE GENOMIC DNA]</scope>
    <source>
        <strain evidence="2 3">MIT 96-1001</strain>
    </source>
</reference>
<gene>
    <name evidence="2" type="ORF">LS74_009080</name>
</gene>
<evidence type="ECO:0000256" key="1">
    <source>
        <dbReference type="SAM" id="Coils"/>
    </source>
</evidence>
<organism evidence="2 3">
    <name type="scientific">Helicobacter magdeburgensis</name>
    <dbReference type="NCBI Taxonomy" id="471858"/>
    <lineage>
        <taxon>Bacteria</taxon>
        <taxon>Pseudomonadati</taxon>
        <taxon>Campylobacterota</taxon>
        <taxon>Epsilonproteobacteria</taxon>
        <taxon>Campylobacterales</taxon>
        <taxon>Helicobacteraceae</taxon>
        <taxon>Helicobacter</taxon>
    </lineage>
</organism>
<evidence type="ECO:0000313" key="2">
    <source>
        <dbReference type="EMBL" id="TLD91384.1"/>
    </source>
</evidence>
<evidence type="ECO:0000313" key="3">
    <source>
        <dbReference type="Proteomes" id="UP000029921"/>
    </source>
</evidence>
<feature type="coiled-coil region" evidence="1">
    <location>
        <begin position="16"/>
        <end position="43"/>
    </location>
</feature>
<dbReference type="EMBL" id="JRPE02000015">
    <property type="protein sequence ID" value="TLD91384.1"/>
    <property type="molecule type" value="Genomic_DNA"/>
</dbReference>
<dbReference type="RefSeq" id="WP_034586256.1">
    <property type="nucleotide sequence ID" value="NZ_JRPE02000015.1"/>
</dbReference>
<comment type="caution">
    <text evidence="2">The sequence shown here is derived from an EMBL/GenBank/DDBJ whole genome shotgun (WGS) entry which is preliminary data.</text>
</comment>
<dbReference type="AlphaFoldDB" id="A0A4U8SWR5"/>
<dbReference type="Proteomes" id="UP000029921">
    <property type="component" value="Unassembled WGS sequence"/>
</dbReference>
<accession>A0A4U8SWR5</accession>
<keyword evidence="3" id="KW-1185">Reference proteome</keyword>
<sequence length="93" mass="10715">MTNYNTYSERKLQGELNATRIAISKLQSEKAKLDKKIEKTTQKENAIKQALMQRLTPNDETAYALKNAKSLPEYTSHEQLLRDVMAEIEAEKE</sequence>